<dbReference type="Gene3D" id="2.60.120.10">
    <property type="entry name" value="Jelly Rolls"/>
    <property type="match status" value="1"/>
</dbReference>
<dbReference type="PANTHER" id="PTHR36114">
    <property type="entry name" value="16.7 KDA PROTEIN IN WHIE LOCUS"/>
    <property type="match status" value="1"/>
</dbReference>
<evidence type="ECO:0000313" key="3">
    <source>
        <dbReference type="Proteomes" id="UP000051096"/>
    </source>
</evidence>
<sequence>MLIRKLGNITPFVAGDRSLLKEIFHPDKHSIDIHYSLAWASVKPQHKTQPHTLAYAEVYHIIKGRGRIHINNETKDVVETDTIYIPPRAIQFIKNTGQTDLEFLCIVDPAWQPNIESVIEQGH</sequence>
<dbReference type="Pfam" id="PF07883">
    <property type="entry name" value="Cupin_2"/>
    <property type="match status" value="1"/>
</dbReference>
<dbReference type="Proteomes" id="UP000051096">
    <property type="component" value="Unassembled WGS sequence"/>
</dbReference>
<dbReference type="CDD" id="cd02214">
    <property type="entry name" value="cupin_MJ1618"/>
    <property type="match status" value="1"/>
</dbReference>
<organism evidence="2 3">
    <name type="scientific">candidate division WOR_3 bacterium SM23_60</name>
    <dbReference type="NCBI Taxonomy" id="1703780"/>
    <lineage>
        <taxon>Bacteria</taxon>
        <taxon>Bacteria division WOR-3</taxon>
    </lineage>
</organism>
<dbReference type="InterPro" id="IPR014710">
    <property type="entry name" value="RmlC-like_jellyroll"/>
</dbReference>
<accession>A0A0S8GLI0</accession>
<dbReference type="PANTHER" id="PTHR36114:SF1">
    <property type="entry name" value="16.7 KDA PROTEIN IN WHIE LOCUS"/>
    <property type="match status" value="1"/>
</dbReference>
<dbReference type="InterPro" id="IPR013096">
    <property type="entry name" value="Cupin_2"/>
</dbReference>
<dbReference type="EMBL" id="LJUO01000002">
    <property type="protein sequence ID" value="KPK73848.1"/>
    <property type="molecule type" value="Genomic_DNA"/>
</dbReference>
<dbReference type="InterPro" id="IPR011051">
    <property type="entry name" value="RmlC_Cupin_sf"/>
</dbReference>
<dbReference type="AlphaFoldDB" id="A0A0S8GLI0"/>
<name>A0A0S8GLI0_UNCW3</name>
<protein>
    <recommendedName>
        <fullName evidence="1">Cupin type-2 domain-containing protein</fullName>
    </recommendedName>
</protein>
<reference evidence="2 3" key="1">
    <citation type="journal article" date="2015" name="Microbiome">
        <title>Genomic resolution of linkages in carbon, nitrogen, and sulfur cycling among widespread estuary sediment bacteria.</title>
        <authorList>
            <person name="Baker B.J."/>
            <person name="Lazar C.S."/>
            <person name="Teske A.P."/>
            <person name="Dick G.J."/>
        </authorList>
    </citation>
    <scope>NUCLEOTIDE SEQUENCE [LARGE SCALE GENOMIC DNA]</scope>
    <source>
        <strain evidence="2">SM23_60</strain>
    </source>
</reference>
<proteinExistence type="predicted"/>
<dbReference type="InterPro" id="IPR052044">
    <property type="entry name" value="PKS_Associated_Protein"/>
</dbReference>
<evidence type="ECO:0000313" key="2">
    <source>
        <dbReference type="EMBL" id="KPK73848.1"/>
    </source>
</evidence>
<evidence type="ECO:0000259" key="1">
    <source>
        <dbReference type="Pfam" id="PF07883"/>
    </source>
</evidence>
<dbReference type="SUPFAM" id="SSF51182">
    <property type="entry name" value="RmlC-like cupins"/>
    <property type="match status" value="1"/>
</dbReference>
<comment type="caution">
    <text evidence="2">The sequence shown here is derived from an EMBL/GenBank/DDBJ whole genome shotgun (WGS) entry which is preliminary data.</text>
</comment>
<gene>
    <name evidence="2" type="ORF">AMJ87_00465</name>
</gene>
<feature type="domain" description="Cupin type-2" evidence="1">
    <location>
        <begin position="40"/>
        <end position="107"/>
    </location>
</feature>